<dbReference type="PANTHER" id="PTHR31793:SF27">
    <property type="entry name" value="NOVEL THIOESTERASE SUPERFAMILY DOMAIN AND SAPOSIN A-TYPE DOMAIN CONTAINING PROTEIN (0610012H03RIK)"/>
    <property type="match status" value="1"/>
</dbReference>
<dbReference type="Pfam" id="PF13279">
    <property type="entry name" value="4HBT_2"/>
    <property type="match status" value="1"/>
</dbReference>
<dbReference type="EMBL" id="AYKF01000002">
    <property type="protein sequence ID" value="ROO37520.1"/>
    <property type="molecule type" value="Genomic_DNA"/>
</dbReference>
<comment type="caution">
    <text evidence="3">The sequence shown here is derived from an EMBL/GenBank/DDBJ whole genome shotgun (WGS) entry which is preliminary data.</text>
</comment>
<proteinExistence type="inferred from homology"/>
<dbReference type="InterPro" id="IPR029069">
    <property type="entry name" value="HotDog_dom_sf"/>
</dbReference>
<dbReference type="Proteomes" id="UP000285123">
    <property type="component" value="Unassembled WGS sequence"/>
</dbReference>
<comment type="similarity">
    <text evidence="1">Belongs to the 4-hydroxybenzoyl-CoA thioesterase family.</text>
</comment>
<dbReference type="PANTHER" id="PTHR31793">
    <property type="entry name" value="4-HYDROXYBENZOYL-COA THIOESTERASE FAMILY MEMBER"/>
    <property type="match status" value="1"/>
</dbReference>
<accession>A0A423QAB0</accession>
<protein>
    <submittedName>
        <fullName evidence="3">Thioesterase</fullName>
    </submittedName>
</protein>
<evidence type="ECO:0000313" key="4">
    <source>
        <dbReference type="Proteomes" id="UP000285123"/>
    </source>
</evidence>
<dbReference type="Gene3D" id="3.10.129.10">
    <property type="entry name" value="Hotdog Thioesterase"/>
    <property type="match status" value="1"/>
</dbReference>
<keyword evidence="2" id="KW-0378">Hydrolase</keyword>
<dbReference type="AlphaFoldDB" id="A0A423QAB0"/>
<dbReference type="GO" id="GO:0047617">
    <property type="term" value="F:fatty acyl-CoA hydrolase activity"/>
    <property type="evidence" value="ECO:0007669"/>
    <property type="project" value="TreeGrafter"/>
</dbReference>
<dbReference type="CDD" id="cd00586">
    <property type="entry name" value="4HBT"/>
    <property type="match status" value="1"/>
</dbReference>
<reference evidence="3 4" key="1">
    <citation type="submission" date="2013-10" db="EMBL/GenBank/DDBJ databases">
        <title>Salinisphaera halophila YIM 95161 Genome Sequencing.</title>
        <authorList>
            <person name="Lai Q."/>
            <person name="Li C."/>
            <person name="Shao Z."/>
        </authorList>
    </citation>
    <scope>NUCLEOTIDE SEQUENCE [LARGE SCALE GENOMIC DNA]</scope>
    <source>
        <strain evidence="3 4">YIM 95161</strain>
    </source>
</reference>
<evidence type="ECO:0000256" key="1">
    <source>
        <dbReference type="ARBA" id="ARBA00005953"/>
    </source>
</evidence>
<organism evidence="3 4">
    <name type="scientific">Salinisphaera orenii YIM 95161</name>
    <dbReference type="NCBI Taxonomy" id="1051139"/>
    <lineage>
        <taxon>Bacteria</taxon>
        <taxon>Pseudomonadati</taxon>
        <taxon>Pseudomonadota</taxon>
        <taxon>Gammaproteobacteria</taxon>
        <taxon>Salinisphaerales</taxon>
        <taxon>Salinisphaeraceae</taxon>
        <taxon>Salinisphaera</taxon>
    </lineage>
</organism>
<dbReference type="RefSeq" id="WP_123589669.1">
    <property type="nucleotide sequence ID" value="NZ_AYKF01000002.1"/>
</dbReference>
<evidence type="ECO:0000256" key="2">
    <source>
        <dbReference type="ARBA" id="ARBA00022801"/>
    </source>
</evidence>
<gene>
    <name evidence="3" type="ORF">SAHL_01570</name>
</gene>
<dbReference type="InterPro" id="IPR050563">
    <property type="entry name" value="4-hydroxybenzoyl-CoA_TE"/>
</dbReference>
<dbReference type="SUPFAM" id="SSF54637">
    <property type="entry name" value="Thioesterase/thiol ester dehydrase-isomerase"/>
    <property type="match status" value="1"/>
</dbReference>
<sequence length="154" mass="17298">MPRERPLRRDYAWFCDMPTRWMDNDVYGHVNNVTYYSYFDTAVNRYLIEVGGLDIHAAPVIGFVVESHCRYHAPVAFPEALEAGLAVRHLGNRSATYVIGIFRPGEDSACAHGDFVHVFVDRATQRAAPIPPGIRDALAALHRPEDDWNSGSRG</sequence>
<evidence type="ECO:0000313" key="3">
    <source>
        <dbReference type="EMBL" id="ROO37520.1"/>
    </source>
</evidence>
<name>A0A423QAB0_9GAMM</name>
<dbReference type="OrthoDB" id="9799036at2"/>